<dbReference type="GO" id="GO:0004523">
    <property type="term" value="F:RNA-DNA hybrid ribonuclease activity"/>
    <property type="evidence" value="ECO:0007669"/>
    <property type="project" value="InterPro"/>
</dbReference>
<dbReference type="EMBL" id="SMMG02000006">
    <property type="protein sequence ID" value="KAA3469357.1"/>
    <property type="molecule type" value="Genomic_DNA"/>
</dbReference>
<organism evidence="2 3">
    <name type="scientific">Gossypium australe</name>
    <dbReference type="NCBI Taxonomy" id="47621"/>
    <lineage>
        <taxon>Eukaryota</taxon>
        <taxon>Viridiplantae</taxon>
        <taxon>Streptophyta</taxon>
        <taxon>Embryophyta</taxon>
        <taxon>Tracheophyta</taxon>
        <taxon>Spermatophyta</taxon>
        <taxon>Magnoliopsida</taxon>
        <taxon>eudicotyledons</taxon>
        <taxon>Gunneridae</taxon>
        <taxon>Pentapetalae</taxon>
        <taxon>rosids</taxon>
        <taxon>malvids</taxon>
        <taxon>Malvales</taxon>
        <taxon>Malvaceae</taxon>
        <taxon>Malvoideae</taxon>
        <taxon>Gossypium</taxon>
    </lineage>
</organism>
<feature type="domain" description="RNase H type-1" evidence="1">
    <location>
        <begin position="244"/>
        <end position="353"/>
    </location>
</feature>
<dbReference type="Pfam" id="PF13456">
    <property type="entry name" value="RVT_3"/>
    <property type="match status" value="1"/>
</dbReference>
<dbReference type="GO" id="GO:0003676">
    <property type="term" value="F:nucleic acid binding"/>
    <property type="evidence" value="ECO:0007669"/>
    <property type="project" value="InterPro"/>
</dbReference>
<proteinExistence type="predicted"/>
<gene>
    <name evidence="2" type="ORF">EPI10_015154</name>
</gene>
<reference evidence="3" key="1">
    <citation type="journal article" date="2019" name="Plant Biotechnol. J.">
        <title>Genome sequencing of the Australian wild diploid species Gossypium australe highlights disease resistance and delayed gland morphogenesis.</title>
        <authorList>
            <person name="Cai Y."/>
            <person name="Cai X."/>
            <person name="Wang Q."/>
            <person name="Wang P."/>
            <person name="Zhang Y."/>
            <person name="Cai C."/>
            <person name="Xu Y."/>
            <person name="Wang K."/>
            <person name="Zhou Z."/>
            <person name="Wang C."/>
            <person name="Geng S."/>
            <person name="Li B."/>
            <person name="Dong Q."/>
            <person name="Hou Y."/>
            <person name="Wang H."/>
            <person name="Ai P."/>
            <person name="Liu Z."/>
            <person name="Yi F."/>
            <person name="Sun M."/>
            <person name="An G."/>
            <person name="Cheng J."/>
            <person name="Zhang Y."/>
            <person name="Shi Q."/>
            <person name="Xie Y."/>
            <person name="Shi X."/>
            <person name="Chang Y."/>
            <person name="Huang F."/>
            <person name="Chen Y."/>
            <person name="Hong S."/>
            <person name="Mi L."/>
            <person name="Sun Q."/>
            <person name="Zhang L."/>
            <person name="Zhou B."/>
            <person name="Peng R."/>
            <person name="Zhang X."/>
            <person name="Liu F."/>
        </authorList>
    </citation>
    <scope>NUCLEOTIDE SEQUENCE [LARGE SCALE GENOMIC DNA]</scope>
    <source>
        <strain evidence="3">cv. PA1801</strain>
    </source>
</reference>
<accession>A0A5B6VJY7</accession>
<dbReference type="GO" id="GO:0003964">
    <property type="term" value="F:RNA-directed DNA polymerase activity"/>
    <property type="evidence" value="ECO:0007669"/>
    <property type="project" value="UniProtKB-KW"/>
</dbReference>
<name>A0A5B6VJY7_9ROSI</name>
<evidence type="ECO:0000259" key="1">
    <source>
        <dbReference type="Pfam" id="PF13456"/>
    </source>
</evidence>
<dbReference type="InterPro" id="IPR052929">
    <property type="entry name" value="RNase_H-like_EbsB-rel"/>
</dbReference>
<dbReference type="Proteomes" id="UP000325315">
    <property type="component" value="Unassembled WGS sequence"/>
</dbReference>
<sequence length="354" mass="41060">MEKYLMCKGAFRLWIKMEDWIWNICVNMARLLVARERSTTYFYEQCGWNGIDLIYSTFIVEEADQIVSLPIPITNQSDKVIWSSENLGIYSVKSGYKMLLNPPNLNLNEKKRLIIGDKCSCCRKLCESFTYVVRDCLFAAQVWSKLNFQWSSSIANSNFIEWLNWLLENSASIRKDDIAITIWALWFSRNKYLHEKKTQSTEEVVTFIRGFGMKFWGSTLTLKHPKPRSMVKWVPLPQGWVKINVDAGFSVANKHVVSGFIIRNAEGLIMGSGSGFKGHNLVQSVRLQYCMGTNLHWIWDSQTSFLRNIQQTSEDYSKSRPFTWDAKNLARNFSSCRFQFVARERNVAAHVMAI</sequence>
<protein>
    <submittedName>
        <fullName evidence="2">Reverse transcriptase</fullName>
    </submittedName>
</protein>
<keyword evidence="2" id="KW-0808">Transferase</keyword>
<dbReference type="AlphaFoldDB" id="A0A5B6VJY7"/>
<dbReference type="PANTHER" id="PTHR47074">
    <property type="entry name" value="BNAC02G40300D PROTEIN"/>
    <property type="match status" value="1"/>
</dbReference>
<dbReference type="PANTHER" id="PTHR47074:SF61">
    <property type="entry name" value="RNASE H TYPE-1 DOMAIN-CONTAINING PROTEIN"/>
    <property type="match status" value="1"/>
</dbReference>
<comment type="caution">
    <text evidence="2">The sequence shown here is derived from an EMBL/GenBank/DDBJ whole genome shotgun (WGS) entry which is preliminary data.</text>
</comment>
<keyword evidence="2" id="KW-0695">RNA-directed DNA polymerase</keyword>
<evidence type="ECO:0000313" key="2">
    <source>
        <dbReference type="EMBL" id="KAA3469357.1"/>
    </source>
</evidence>
<evidence type="ECO:0000313" key="3">
    <source>
        <dbReference type="Proteomes" id="UP000325315"/>
    </source>
</evidence>
<keyword evidence="2" id="KW-0548">Nucleotidyltransferase</keyword>
<dbReference type="InterPro" id="IPR002156">
    <property type="entry name" value="RNaseH_domain"/>
</dbReference>
<dbReference type="OrthoDB" id="1001083at2759"/>
<keyword evidence="3" id="KW-1185">Reference proteome</keyword>